<keyword evidence="2" id="KW-0255">Endonuclease</keyword>
<proteinExistence type="predicted"/>
<evidence type="ECO:0000259" key="1">
    <source>
        <dbReference type="Pfam" id="PF13391"/>
    </source>
</evidence>
<dbReference type="EMBL" id="RTTD01000046">
    <property type="protein sequence ID" value="MJY20415.1"/>
    <property type="molecule type" value="Genomic_DNA"/>
</dbReference>
<sequence>MTQRYTPEQAERMKKRRYWFYVDGQRFSSAKAVNDYLGESLCHAAWRADLIAASGGENMQIGDRTVPVKRGGHTIVLERREDLIDKSVRDYNAARKKLLSVGWSAEELDNLGNGQLYSEYKAELARQRLDTPHFEKQEIKYTQVKIRPAQGVFRARVMTNWDNRCAITGTGLALEAAHIISHASGGAPTVENGLCLAADLHTLMDRGHLLIDGNVVRLSDEAKEEPRYSGLDGTVLRKPRRPVVFPDSQ</sequence>
<accession>A0A3R0QD02</accession>
<organism evidence="2">
    <name type="scientific">Salmonella enteritidis</name>
    <dbReference type="NCBI Taxonomy" id="149539"/>
    <lineage>
        <taxon>Bacteria</taxon>
        <taxon>Pseudomonadati</taxon>
        <taxon>Pseudomonadota</taxon>
        <taxon>Gammaproteobacteria</taxon>
        <taxon>Enterobacterales</taxon>
        <taxon>Enterobacteriaceae</taxon>
        <taxon>Salmonella</taxon>
    </lineage>
</organism>
<dbReference type="Pfam" id="PF13391">
    <property type="entry name" value="HNH_2"/>
    <property type="match status" value="1"/>
</dbReference>
<name>A0A3R0QD02_SALEN</name>
<reference evidence="2" key="1">
    <citation type="submission" date="2018-07" db="EMBL/GenBank/DDBJ databases">
        <authorList>
            <consortium name="GenomeTrakr network: Whole genome sequencing for foodborne pathogen traceback"/>
        </authorList>
    </citation>
    <scope>NUCLEOTIDE SEQUENCE [LARGE SCALE GENOMIC DNA]</scope>
    <source>
        <strain evidence="2">NC_WHO_S053</strain>
    </source>
</reference>
<protein>
    <submittedName>
        <fullName evidence="2">HNH endonuclease</fullName>
    </submittedName>
</protein>
<comment type="caution">
    <text evidence="2">The sequence shown here is derived from an EMBL/GenBank/DDBJ whole genome shotgun (WGS) entry which is preliminary data.</text>
</comment>
<keyword evidence="2" id="KW-0540">Nuclease</keyword>
<evidence type="ECO:0000313" key="2">
    <source>
        <dbReference type="EMBL" id="MJY20415.1"/>
    </source>
</evidence>
<feature type="domain" description="HNH nuclease" evidence="1">
    <location>
        <begin position="165"/>
        <end position="212"/>
    </location>
</feature>
<dbReference type="Proteomes" id="UP000839535">
    <property type="component" value="Unassembled WGS sequence"/>
</dbReference>
<dbReference type="AlphaFoldDB" id="A0A3R0QD02"/>
<dbReference type="InterPro" id="IPR003615">
    <property type="entry name" value="HNH_nuc"/>
</dbReference>
<gene>
    <name evidence="2" type="ORF">DTI44_19005</name>
</gene>
<keyword evidence="2" id="KW-0378">Hydrolase</keyword>
<dbReference type="GO" id="GO:0004519">
    <property type="term" value="F:endonuclease activity"/>
    <property type="evidence" value="ECO:0007669"/>
    <property type="project" value="UniProtKB-KW"/>
</dbReference>